<dbReference type="PANTHER" id="PTHR38690:SF1">
    <property type="entry name" value="PROTEASE"/>
    <property type="match status" value="1"/>
</dbReference>
<dbReference type="NCBIfam" id="TIGR02099">
    <property type="entry name" value="YhdP family protein"/>
    <property type="match status" value="1"/>
</dbReference>
<proteinExistence type="predicted"/>
<dbReference type="Pfam" id="PF13116">
    <property type="entry name" value="YhdP"/>
    <property type="match status" value="1"/>
</dbReference>
<organism evidence="3 4">
    <name type="scientific">Tatumella punctata</name>
    <dbReference type="NCBI Taxonomy" id="399969"/>
    <lineage>
        <taxon>Bacteria</taxon>
        <taxon>Pseudomonadati</taxon>
        <taxon>Pseudomonadota</taxon>
        <taxon>Gammaproteobacteria</taxon>
        <taxon>Enterobacterales</taxon>
        <taxon>Erwiniaceae</taxon>
        <taxon>Tatumella</taxon>
    </lineage>
</organism>
<dbReference type="InterPro" id="IPR011836">
    <property type="entry name" value="YhdP"/>
</dbReference>
<gene>
    <name evidence="3" type="primary">yhdP</name>
    <name evidence="3" type="ORF">ACFP73_03650</name>
</gene>
<comment type="caution">
    <text evidence="3">The sequence shown here is derived from an EMBL/GenBank/DDBJ whole genome shotgun (WGS) entry which is preliminary data.</text>
</comment>
<sequence length="1272" mass="139546">MRRLPRILSLIVAALIVIVALLISGLRILMPYMNDYRPRIMSVVSAITDSNLSAGELTGRWENFGPAIEIKDLHSTLDDGTELEVSHVRLALDVWQSLLHARLQFRDLTFWQLQLTLPALPATSSAGSGHLASEQLNNLFLHQFDHFILRDSSVTFPAPSGQIVKLAIPSLTWFNERKRHRAEGEVSLSSFTGQHGVVKVRLDLRDVKQTIDNGRIWLQADAVDVKPWLGRWMHDNTTLQTAKFSLNAWVTLKDGVMDSGDLLLSKGSALWQAGPQQHQLTVDNLTAHLSRSGPGWTLAIPQTGLETDQQRWPQGLLSLYWQPEGNNLLPAADASEIRLRATHLDLQRLAPLMPLVSPLAPELAEHWQALQPQGSVDRLAVDFSLQHPQQSRFQASWHDLGWQQSQSVPAVSGLSGSGSGSFDNGQLTIAGGPQNITIGDMFRAPLEMQSFSGDLTWDTRQGNLLLDGKNMKAVARSVNAGGDFRYQQSAKGQPRLDILAGISVSDAGDAWRYFPHHLMGKGLTDYLSGAIKGGNTRNATLLFAGNPHDFPFRHNEGMFQVSVPLRDATYAFQPDWPALKNLNIDLNFSNDGLWMKAPRAQLGNAVATNVTADIPDYSKEKLIINGDISGSGSDIHDYFKQTPLETSLAAALAQLQIKGDVSGHLNLDIPLDGKAVTATGNVVFNHNDLFIRPLKTTLKNLRGNFRYNNGALSSDPVQATWFGQPVTFSFSTQQQKDDFTVNVGLQSVWSPATLTVLPDVLRSRLRGRFPWQGNVDIRLPYHGEASYKVNISGDAGGVSSHLPAPLSKPAGGQFPFSVNVTGDLQSFILNGSAGNAQRFTSRWLLEPELRLERGIWKNNTTKIPALPATGAMVLNLPPLEGEQWLSLFGSNHLSSAKSIPSSVPAVGQLKLPGNIELHTQSLNLGGQYWNDLTVSLSQSVAGNTQVTASGKEIRGQLRINQRQPWQLDLNYLYYNPQSVSGTLLNRQDTDTPALNFSQWPALQMNCQQCWFAGQNFGRVAGRLTPSGSKLVLTNGQVDSGQARLKISGEWDNIPGAPRSALKGQLSSKDIGQTSQWFGVTTPVREAPVTLDYDLHWRNVPWKPDISSLSGILKLNTGKGVVENISTGRAGQLLRLVSVDALLRKLSFDFKDTFSNKGFYFDSVSGTAWIENGVLQTDNLLIDGLEADIAMQGKADFVRRRLDFEAVVAPELSTSVSVATAFVINPVVGAAVFAASKVLAPLWNKISLLRYHIGGTMDDPQIEEVLRQPRSEK</sequence>
<name>A0ABW1VLN3_9GAMM</name>
<dbReference type="Proteomes" id="UP001596215">
    <property type="component" value="Unassembled WGS sequence"/>
</dbReference>
<dbReference type="NCBIfam" id="NF008148">
    <property type="entry name" value="PRK10899.1"/>
    <property type="match status" value="1"/>
</dbReference>
<evidence type="ECO:0000313" key="3">
    <source>
        <dbReference type="EMBL" id="MFC6361195.1"/>
    </source>
</evidence>
<keyword evidence="1" id="KW-0472">Membrane</keyword>
<protein>
    <submittedName>
        <fullName evidence="3">AsmA2 domain-containing protein YhdP</fullName>
    </submittedName>
</protein>
<dbReference type="InterPro" id="IPR025263">
    <property type="entry name" value="YhdP_central"/>
</dbReference>
<keyword evidence="1" id="KW-0812">Transmembrane</keyword>
<evidence type="ECO:0000313" key="4">
    <source>
        <dbReference type="Proteomes" id="UP001596215"/>
    </source>
</evidence>
<evidence type="ECO:0000256" key="1">
    <source>
        <dbReference type="SAM" id="Phobius"/>
    </source>
</evidence>
<keyword evidence="1" id="KW-1133">Transmembrane helix</keyword>
<dbReference type="EMBL" id="JBHSUC010000003">
    <property type="protein sequence ID" value="MFC6361195.1"/>
    <property type="molecule type" value="Genomic_DNA"/>
</dbReference>
<accession>A0ABW1VLN3</accession>
<feature type="transmembrane region" description="Helical" evidence="1">
    <location>
        <begin position="7"/>
        <end position="30"/>
    </location>
</feature>
<reference evidence="4" key="1">
    <citation type="journal article" date="2019" name="Int. J. Syst. Evol. Microbiol.">
        <title>The Global Catalogue of Microorganisms (GCM) 10K type strain sequencing project: providing services to taxonomists for standard genome sequencing and annotation.</title>
        <authorList>
            <consortium name="The Broad Institute Genomics Platform"/>
            <consortium name="The Broad Institute Genome Sequencing Center for Infectious Disease"/>
            <person name="Wu L."/>
            <person name="Ma J."/>
        </authorList>
    </citation>
    <scope>NUCLEOTIDE SEQUENCE [LARGE SCALE GENOMIC DNA]</scope>
    <source>
        <strain evidence="4">CGMCC 4.1530</strain>
    </source>
</reference>
<evidence type="ECO:0000259" key="2">
    <source>
        <dbReference type="Pfam" id="PF13116"/>
    </source>
</evidence>
<keyword evidence="4" id="KW-1185">Reference proteome</keyword>
<feature type="domain" description="YhdP central" evidence="2">
    <location>
        <begin position="1"/>
        <end position="1261"/>
    </location>
</feature>
<dbReference type="PANTHER" id="PTHR38690">
    <property type="entry name" value="PROTEASE-RELATED"/>
    <property type="match status" value="1"/>
</dbReference>
<dbReference type="RefSeq" id="WP_343876625.1">
    <property type="nucleotide sequence ID" value="NZ_BAAAFW010000012.1"/>
</dbReference>